<evidence type="ECO:0000313" key="4">
    <source>
        <dbReference type="Proteomes" id="UP000719412"/>
    </source>
</evidence>
<dbReference type="EMBL" id="JABDTM020023887">
    <property type="protein sequence ID" value="KAH0814817.1"/>
    <property type="molecule type" value="Genomic_DNA"/>
</dbReference>
<dbReference type="Gene3D" id="3.30.420.10">
    <property type="entry name" value="Ribonuclease H-like superfamily/Ribonuclease H"/>
    <property type="match status" value="1"/>
</dbReference>
<evidence type="ECO:0008006" key="5">
    <source>
        <dbReference type="Google" id="ProtNLM"/>
    </source>
</evidence>
<dbReference type="InterPro" id="IPR041588">
    <property type="entry name" value="Integrase_H2C2"/>
</dbReference>
<dbReference type="GO" id="GO:0003676">
    <property type="term" value="F:nucleic acid binding"/>
    <property type="evidence" value="ECO:0007669"/>
    <property type="project" value="InterPro"/>
</dbReference>
<reference evidence="3" key="2">
    <citation type="submission" date="2021-08" db="EMBL/GenBank/DDBJ databases">
        <authorList>
            <person name="Eriksson T."/>
        </authorList>
    </citation>
    <scope>NUCLEOTIDE SEQUENCE</scope>
    <source>
        <strain evidence="3">Stoneville</strain>
        <tissue evidence="3">Whole head</tissue>
    </source>
</reference>
<comment type="caution">
    <text evidence="3">The sequence shown here is derived from an EMBL/GenBank/DDBJ whole genome shotgun (WGS) entry which is preliminary data.</text>
</comment>
<keyword evidence="4" id="KW-1185">Reference proteome</keyword>
<name>A0A8J6HIC2_TENMO</name>
<reference evidence="3" key="1">
    <citation type="journal article" date="2020" name="J Insects Food Feed">
        <title>The yellow mealworm (Tenebrio molitor) genome: a resource for the emerging insects as food and feed industry.</title>
        <authorList>
            <person name="Eriksson T."/>
            <person name="Andere A."/>
            <person name="Kelstrup H."/>
            <person name="Emery V."/>
            <person name="Picard C."/>
        </authorList>
    </citation>
    <scope>NUCLEOTIDE SEQUENCE</scope>
    <source>
        <strain evidence="3">Stoneville</strain>
        <tissue evidence="3">Whole head</tissue>
    </source>
</reference>
<feature type="domain" description="Integrase zinc-binding" evidence="1">
    <location>
        <begin position="249"/>
        <end position="298"/>
    </location>
</feature>
<dbReference type="AlphaFoldDB" id="A0A8J6HIC2"/>
<evidence type="ECO:0000259" key="2">
    <source>
        <dbReference type="Pfam" id="PF18701"/>
    </source>
</evidence>
<evidence type="ECO:0000259" key="1">
    <source>
        <dbReference type="Pfam" id="PF17921"/>
    </source>
</evidence>
<dbReference type="Pfam" id="PF18701">
    <property type="entry name" value="DUF5641"/>
    <property type="match status" value="1"/>
</dbReference>
<dbReference type="InterPro" id="IPR036397">
    <property type="entry name" value="RNaseH_sf"/>
</dbReference>
<dbReference type="InterPro" id="IPR012337">
    <property type="entry name" value="RNaseH-like_sf"/>
</dbReference>
<dbReference type="InterPro" id="IPR040676">
    <property type="entry name" value="DUF5641"/>
</dbReference>
<dbReference type="PANTHER" id="PTHR47331">
    <property type="entry name" value="PHD-TYPE DOMAIN-CONTAINING PROTEIN"/>
    <property type="match status" value="1"/>
</dbReference>
<dbReference type="Pfam" id="PF17921">
    <property type="entry name" value="Integrase_H2C2"/>
    <property type="match status" value="1"/>
</dbReference>
<dbReference type="Proteomes" id="UP000719412">
    <property type="component" value="Unassembled WGS sequence"/>
</dbReference>
<dbReference type="SUPFAM" id="SSF53098">
    <property type="entry name" value="Ribonuclease H-like"/>
    <property type="match status" value="1"/>
</dbReference>
<proteinExistence type="predicted"/>
<feature type="domain" description="DUF5641" evidence="2">
    <location>
        <begin position="506"/>
        <end position="577"/>
    </location>
</feature>
<organism evidence="3 4">
    <name type="scientific">Tenebrio molitor</name>
    <name type="common">Yellow mealworm beetle</name>
    <dbReference type="NCBI Taxonomy" id="7067"/>
    <lineage>
        <taxon>Eukaryota</taxon>
        <taxon>Metazoa</taxon>
        <taxon>Ecdysozoa</taxon>
        <taxon>Arthropoda</taxon>
        <taxon>Hexapoda</taxon>
        <taxon>Insecta</taxon>
        <taxon>Pterygota</taxon>
        <taxon>Neoptera</taxon>
        <taxon>Endopterygota</taxon>
        <taxon>Coleoptera</taxon>
        <taxon>Polyphaga</taxon>
        <taxon>Cucujiformia</taxon>
        <taxon>Tenebrionidae</taxon>
        <taxon>Tenebrio</taxon>
    </lineage>
</organism>
<evidence type="ECO:0000313" key="3">
    <source>
        <dbReference type="EMBL" id="KAH0814817.1"/>
    </source>
</evidence>
<protein>
    <recommendedName>
        <fullName evidence="5">Integrase catalytic domain-containing protein</fullName>
    </recommendedName>
</protein>
<accession>A0A8J6HIC2</accession>
<sequence>MSALDDLYKEFREVQYQIELIDNTASETNDRETFEDSYFDTKSMMQSVIDSHVQDTSQEVNVNLPQLNLPQFIDKVTENLPAQTFSSNALNLPQSLQLADPHFNVSGPIDMLMGAQLFWQILNKGQISLGHNKPVLQQTHLGWIIGGALNISPEQNSLNHLVTNCHIGADILHKQVERFFQIEDFGNKRNLSSEEILCEEHFRQNYRRDLDGRFMTATKRFIALETKLQRDPALRNSYSDFIHEYLALDHMEREHERQLHAGPQATLCSIRQVYWPISGRNTVRKIIHRCVKCFKANPKGLTQKMGDLPVDRLQPARPFIKSGIDYAGPIYLKTGNSRSKQRVKAYIALFICFTTKAIHIELVGDLTTESFLNALKRFISRRGHVAEIYSDNATNFTGASRELKLLLNSSKCQILISQEMNNVNIRWHFIPPRSPHFGGLWESVTYEEMYTLLTRVEACLNSRPLTPMSPDPTDFSVLTPAHFLIGEPMTAPLEPNLEELKINRLSRWQRIEQLRQQFWRRWIREYIPQLQLRPKGQRITNDNVQPGDMVLIKEDNVAPLHWPLGRVVQVHPGHDHSRFTHSVGTRSRPR</sequence>
<gene>
    <name evidence="3" type="ORF">GEV33_007974</name>
</gene>